<proteinExistence type="predicted"/>
<accession>A0A9Q3EKI7</accession>
<comment type="caution">
    <text evidence="2">The sequence shown here is derived from an EMBL/GenBank/DDBJ whole genome shotgun (WGS) entry which is preliminary data.</text>
</comment>
<dbReference type="Proteomes" id="UP000765509">
    <property type="component" value="Unassembled WGS sequence"/>
</dbReference>
<evidence type="ECO:0000256" key="1">
    <source>
        <dbReference type="SAM" id="MobiDB-lite"/>
    </source>
</evidence>
<reference evidence="2" key="1">
    <citation type="submission" date="2021-03" db="EMBL/GenBank/DDBJ databases">
        <title>Draft genome sequence of rust myrtle Austropuccinia psidii MF-1, a brazilian biotype.</title>
        <authorList>
            <person name="Quecine M.C."/>
            <person name="Pachon D.M.R."/>
            <person name="Bonatelli M.L."/>
            <person name="Correr F.H."/>
            <person name="Franceschini L.M."/>
            <person name="Leite T.F."/>
            <person name="Margarido G.R.A."/>
            <person name="Almeida C.A."/>
            <person name="Ferrarezi J.A."/>
            <person name="Labate C.A."/>
        </authorList>
    </citation>
    <scope>NUCLEOTIDE SEQUENCE</scope>
    <source>
        <strain evidence="2">MF-1</strain>
    </source>
</reference>
<keyword evidence="3" id="KW-1185">Reference proteome</keyword>
<feature type="region of interest" description="Disordered" evidence="1">
    <location>
        <begin position="170"/>
        <end position="219"/>
    </location>
</feature>
<protein>
    <submittedName>
        <fullName evidence="2">Uncharacterized protein</fullName>
    </submittedName>
</protein>
<name>A0A9Q3EKI7_9BASI</name>
<evidence type="ECO:0000313" key="2">
    <source>
        <dbReference type="EMBL" id="MBW0520745.1"/>
    </source>
</evidence>
<dbReference type="AlphaFoldDB" id="A0A9Q3EKI7"/>
<gene>
    <name evidence="2" type="ORF">O181_060460</name>
</gene>
<organism evidence="2 3">
    <name type="scientific">Austropuccinia psidii MF-1</name>
    <dbReference type="NCBI Taxonomy" id="1389203"/>
    <lineage>
        <taxon>Eukaryota</taxon>
        <taxon>Fungi</taxon>
        <taxon>Dikarya</taxon>
        <taxon>Basidiomycota</taxon>
        <taxon>Pucciniomycotina</taxon>
        <taxon>Pucciniomycetes</taxon>
        <taxon>Pucciniales</taxon>
        <taxon>Sphaerophragmiaceae</taxon>
        <taxon>Austropuccinia</taxon>
    </lineage>
</organism>
<sequence>MPGPQTGRNEQFKTISPVPSSIDLLTPLLGHHPMVTSLLDQGEVIIQPMKDGNGKRTFKFGPIITMSCHPWDSNSKNKTNQIPCDKTLLFLVCLASKLRGNQPQAQVAPNGWRTYSANPPKPMSHLFLARVHPPNHMRMFQLVSLNLRWLQHNPWRNLLVSPKFSSPFLQPSPARPTPPHSIIIINDTPVGSPPPLSPSLTPPPSPHVPLPSTPIPLPSQFPQELHRLLTSFPR</sequence>
<dbReference type="EMBL" id="AVOT02028302">
    <property type="protein sequence ID" value="MBW0520745.1"/>
    <property type="molecule type" value="Genomic_DNA"/>
</dbReference>
<feature type="compositionally biased region" description="Pro residues" evidence="1">
    <location>
        <begin position="191"/>
        <end position="219"/>
    </location>
</feature>
<evidence type="ECO:0000313" key="3">
    <source>
        <dbReference type="Proteomes" id="UP000765509"/>
    </source>
</evidence>